<dbReference type="FunFam" id="3.80.10.10:FF:000234">
    <property type="entry name" value="Probable inactive receptor kinase RLK902"/>
    <property type="match status" value="1"/>
</dbReference>
<evidence type="ECO:0000256" key="1">
    <source>
        <dbReference type="ARBA" id="ARBA00004370"/>
    </source>
</evidence>
<dbReference type="Pfam" id="PF13855">
    <property type="entry name" value="LRR_8"/>
    <property type="match status" value="1"/>
</dbReference>
<dbReference type="FunFam" id="1.10.510.10:FF:000095">
    <property type="entry name" value="protein STRUBBELIG-RECEPTOR FAMILY 8"/>
    <property type="match status" value="1"/>
</dbReference>
<keyword evidence="15" id="KW-1185">Reference proteome</keyword>
<comment type="subcellular location">
    <subcellularLocation>
        <location evidence="1">Membrane</location>
    </subcellularLocation>
</comment>
<feature type="transmembrane region" description="Helical" evidence="11">
    <location>
        <begin position="242"/>
        <end position="270"/>
    </location>
</feature>
<dbReference type="InterPro" id="IPR013210">
    <property type="entry name" value="LRR_N_plant-typ"/>
</dbReference>
<keyword evidence="6" id="KW-0677">Repeat</keyword>
<dbReference type="InterPro" id="IPR011009">
    <property type="entry name" value="Kinase-like_dom_sf"/>
</dbReference>
<keyword evidence="5 12" id="KW-0732">Signal</keyword>
<dbReference type="Proteomes" id="UP000245207">
    <property type="component" value="Unassembled WGS sequence"/>
</dbReference>
<dbReference type="AlphaFoldDB" id="A0A2U1N5A4"/>
<dbReference type="GO" id="GO:0005524">
    <property type="term" value="F:ATP binding"/>
    <property type="evidence" value="ECO:0007669"/>
    <property type="project" value="UniProtKB-KW"/>
</dbReference>
<evidence type="ECO:0000256" key="4">
    <source>
        <dbReference type="ARBA" id="ARBA00022692"/>
    </source>
</evidence>
<dbReference type="PANTHER" id="PTHR48010:SF27">
    <property type="entry name" value="PROTEIN KINASE DOMAIN-CONTAINING PROTEIN"/>
    <property type="match status" value="1"/>
</dbReference>
<dbReference type="InterPro" id="IPR050994">
    <property type="entry name" value="At_inactive_RLKs"/>
</dbReference>
<evidence type="ECO:0000256" key="11">
    <source>
        <dbReference type="SAM" id="Phobius"/>
    </source>
</evidence>
<protein>
    <submittedName>
        <fullName evidence="14">Leucine-rich repeat-containing protein</fullName>
    </submittedName>
</protein>
<dbReference type="EMBL" id="PKPP01003586">
    <property type="protein sequence ID" value="PWA68669.1"/>
    <property type="molecule type" value="Genomic_DNA"/>
</dbReference>
<dbReference type="SUPFAM" id="SSF56112">
    <property type="entry name" value="Protein kinase-like (PK-like)"/>
    <property type="match status" value="1"/>
</dbReference>
<feature type="chain" id="PRO_5015488314" evidence="12">
    <location>
        <begin position="25"/>
        <end position="618"/>
    </location>
</feature>
<dbReference type="GO" id="GO:0016020">
    <property type="term" value="C:membrane"/>
    <property type="evidence" value="ECO:0007669"/>
    <property type="project" value="UniProtKB-SubCell"/>
</dbReference>
<keyword evidence="4 11" id="KW-0812">Transmembrane</keyword>
<keyword evidence="3" id="KW-0433">Leucine-rich repeat</keyword>
<comment type="caution">
    <text evidence="14">The sequence shown here is derived from an EMBL/GenBank/DDBJ whole genome shotgun (WGS) entry which is preliminary data.</text>
</comment>
<dbReference type="SUPFAM" id="SSF52058">
    <property type="entry name" value="L domain-like"/>
    <property type="match status" value="1"/>
</dbReference>
<organism evidence="14 15">
    <name type="scientific">Artemisia annua</name>
    <name type="common">Sweet wormwood</name>
    <dbReference type="NCBI Taxonomy" id="35608"/>
    <lineage>
        <taxon>Eukaryota</taxon>
        <taxon>Viridiplantae</taxon>
        <taxon>Streptophyta</taxon>
        <taxon>Embryophyta</taxon>
        <taxon>Tracheophyta</taxon>
        <taxon>Spermatophyta</taxon>
        <taxon>Magnoliopsida</taxon>
        <taxon>eudicotyledons</taxon>
        <taxon>Gunneridae</taxon>
        <taxon>Pentapetalae</taxon>
        <taxon>asterids</taxon>
        <taxon>campanulids</taxon>
        <taxon>Asterales</taxon>
        <taxon>Asteraceae</taxon>
        <taxon>Asteroideae</taxon>
        <taxon>Anthemideae</taxon>
        <taxon>Artemisiinae</taxon>
        <taxon>Artemisia</taxon>
    </lineage>
</organism>
<evidence type="ECO:0000256" key="2">
    <source>
        <dbReference type="ARBA" id="ARBA00022553"/>
    </source>
</evidence>
<keyword evidence="2" id="KW-0597">Phosphoprotein</keyword>
<dbReference type="PANTHER" id="PTHR48010">
    <property type="entry name" value="OS05G0588300 PROTEIN"/>
    <property type="match status" value="1"/>
</dbReference>
<dbReference type="STRING" id="35608.A0A2U1N5A4"/>
<dbReference type="Pfam" id="PF08263">
    <property type="entry name" value="LRRNT_2"/>
    <property type="match status" value="1"/>
</dbReference>
<dbReference type="OrthoDB" id="69842at2759"/>
<keyword evidence="8" id="KW-0067">ATP-binding</keyword>
<name>A0A2U1N5A4_ARTAN</name>
<keyword evidence="9 11" id="KW-1133">Transmembrane helix</keyword>
<dbReference type="FunFam" id="3.30.200.20:FF:000307">
    <property type="entry name" value="pollen receptor-like kinase 1"/>
    <property type="match status" value="1"/>
</dbReference>
<dbReference type="Gene3D" id="3.80.10.10">
    <property type="entry name" value="Ribonuclease Inhibitor"/>
    <property type="match status" value="2"/>
</dbReference>
<dbReference type="InterPro" id="IPR000719">
    <property type="entry name" value="Prot_kinase_dom"/>
</dbReference>
<dbReference type="InterPro" id="IPR001611">
    <property type="entry name" value="Leu-rich_rpt"/>
</dbReference>
<feature type="domain" description="Protein kinase" evidence="13">
    <location>
        <begin position="329"/>
        <end position="601"/>
    </location>
</feature>
<evidence type="ECO:0000313" key="14">
    <source>
        <dbReference type="EMBL" id="PWA68669.1"/>
    </source>
</evidence>
<dbReference type="InterPro" id="IPR032675">
    <property type="entry name" value="LRR_dom_sf"/>
</dbReference>
<evidence type="ECO:0000256" key="7">
    <source>
        <dbReference type="ARBA" id="ARBA00022741"/>
    </source>
</evidence>
<keyword evidence="10 11" id="KW-0472">Membrane</keyword>
<gene>
    <name evidence="14" type="ORF">CTI12_AA306130</name>
</gene>
<dbReference type="GO" id="GO:0004672">
    <property type="term" value="F:protein kinase activity"/>
    <property type="evidence" value="ECO:0007669"/>
    <property type="project" value="InterPro"/>
</dbReference>
<evidence type="ECO:0000313" key="15">
    <source>
        <dbReference type="Proteomes" id="UP000245207"/>
    </source>
</evidence>
<evidence type="ECO:0000256" key="5">
    <source>
        <dbReference type="ARBA" id="ARBA00022729"/>
    </source>
</evidence>
<dbReference type="Gene3D" id="1.10.510.10">
    <property type="entry name" value="Transferase(Phosphotransferase) domain 1"/>
    <property type="match status" value="1"/>
</dbReference>
<dbReference type="Pfam" id="PF00560">
    <property type="entry name" value="LRR_1"/>
    <property type="match status" value="2"/>
</dbReference>
<reference evidence="14 15" key="1">
    <citation type="journal article" date="2018" name="Mol. Plant">
        <title>The genome of Artemisia annua provides insight into the evolution of Asteraceae family and artemisinin biosynthesis.</title>
        <authorList>
            <person name="Shen Q."/>
            <person name="Zhang L."/>
            <person name="Liao Z."/>
            <person name="Wang S."/>
            <person name="Yan T."/>
            <person name="Shi P."/>
            <person name="Liu M."/>
            <person name="Fu X."/>
            <person name="Pan Q."/>
            <person name="Wang Y."/>
            <person name="Lv Z."/>
            <person name="Lu X."/>
            <person name="Zhang F."/>
            <person name="Jiang W."/>
            <person name="Ma Y."/>
            <person name="Chen M."/>
            <person name="Hao X."/>
            <person name="Li L."/>
            <person name="Tang Y."/>
            <person name="Lv G."/>
            <person name="Zhou Y."/>
            <person name="Sun X."/>
            <person name="Brodelius P.E."/>
            <person name="Rose J.K.C."/>
            <person name="Tang K."/>
        </authorList>
    </citation>
    <scope>NUCLEOTIDE SEQUENCE [LARGE SCALE GENOMIC DNA]</scope>
    <source>
        <strain evidence="15">cv. Huhao1</strain>
        <tissue evidence="14">Leaf</tissue>
    </source>
</reference>
<feature type="signal peptide" evidence="12">
    <location>
        <begin position="1"/>
        <end position="24"/>
    </location>
</feature>
<dbReference type="PROSITE" id="PS50011">
    <property type="entry name" value="PROTEIN_KINASE_DOM"/>
    <property type="match status" value="1"/>
</dbReference>
<keyword evidence="7" id="KW-0547">Nucleotide-binding</keyword>
<evidence type="ECO:0000256" key="9">
    <source>
        <dbReference type="ARBA" id="ARBA00022989"/>
    </source>
</evidence>
<proteinExistence type="predicted"/>
<sequence length="618" mass="67819">MKLCSSQLILPIFIILSLLPLSHADLNADKKALLAFAALVPHSPKLNWDDDTTNGNASYICTSWAGIVCTADNTRVLIVRLPAVGLTGPIPSGTLGELDALRVLSLRSNRLSGSLPVDLLSLPSLRSLFLQHNNFTTNIPTFFPHRLHILDLSFNSFTGTIPPNIQLLTRLTGLYLHNNSLTGRIPDITLSKLKHVNISYNHLKGRIPSSFKAFPSSSFIGNPLLCGKPLKSCGHTLFKKKISVWAIAAMAFGGSVVTLLLVVAFVFCCLRKKSTDESGTQITNPNPLNDKRTEKPKEEFFSGVANPECTKLVFFEGSSYNFDLDDLLRASAEVIGKGSFGVSYKAVLDELTTVVVKRLSHLDATKIEFQQQLELITRVGKHQNVATLHAFYYSTDEKLLLYDYYPAGSLMALLHGNTGAGRTSFAWEARVKIALGTAKGIAHIHSIGGPTFTLGNIKSSNILIDEDMEARITDIGLLPIMNIPLIPSSHSSGYQAPEVLETKVHTHKSDIYRFGILLLEILTGKKPFQSPSGGEMVDLPAWVHSVVKEEWTAEVFDVELIRLHNLTTEMIQMLQIALACVEKVPDSRPSISEVVGVIELIQISSLPGLYDKDVLIFE</sequence>
<evidence type="ECO:0000256" key="3">
    <source>
        <dbReference type="ARBA" id="ARBA00022614"/>
    </source>
</evidence>
<evidence type="ECO:0000256" key="8">
    <source>
        <dbReference type="ARBA" id="ARBA00022840"/>
    </source>
</evidence>
<evidence type="ECO:0000256" key="6">
    <source>
        <dbReference type="ARBA" id="ARBA00022737"/>
    </source>
</evidence>
<evidence type="ECO:0000256" key="12">
    <source>
        <dbReference type="SAM" id="SignalP"/>
    </source>
</evidence>
<accession>A0A2U1N5A4</accession>
<evidence type="ECO:0000259" key="13">
    <source>
        <dbReference type="PROSITE" id="PS50011"/>
    </source>
</evidence>
<dbReference type="Pfam" id="PF00069">
    <property type="entry name" value="Pkinase"/>
    <property type="match status" value="1"/>
</dbReference>
<dbReference type="Gene3D" id="3.30.200.20">
    <property type="entry name" value="Phosphorylase Kinase, domain 1"/>
    <property type="match status" value="1"/>
</dbReference>
<evidence type="ECO:0000256" key="10">
    <source>
        <dbReference type="ARBA" id="ARBA00023136"/>
    </source>
</evidence>